<evidence type="ECO:0000259" key="1">
    <source>
        <dbReference type="Pfam" id="PF06985"/>
    </source>
</evidence>
<sequence>MRLLERDNTGEFHLTIPDDAAIPPYAILSHTWREDEEVLLKDLADGTGKNKAGYAKIRFCGDQAWRDGLKYFWVDTCCINKSDAAELQHAHNSMFQCIEERMSWVKTRTTTRKEDKVYSLFGIFEVCMPILYGEGEDKAFKRLREEISKDDRYLANLHSTDPRLDKKRIEEAKGGLLVNAYR</sequence>
<dbReference type="AlphaFoldDB" id="A0AA40BIB0"/>
<keyword evidence="3" id="KW-1185">Reference proteome</keyword>
<accession>A0AA40BIB0</accession>
<dbReference type="PANTHER" id="PTHR10622">
    <property type="entry name" value="HET DOMAIN-CONTAINING PROTEIN"/>
    <property type="match status" value="1"/>
</dbReference>
<dbReference type="Pfam" id="PF06985">
    <property type="entry name" value="HET"/>
    <property type="match status" value="1"/>
</dbReference>
<dbReference type="InterPro" id="IPR010730">
    <property type="entry name" value="HET"/>
</dbReference>
<proteinExistence type="predicted"/>
<comment type="caution">
    <text evidence="2">The sequence shown here is derived from an EMBL/GenBank/DDBJ whole genome shotgun (WGS) entry which is preliminary data.</text>
</comment>
<name>A0AA40BIB0_9PEZI</name>
<dbReference type="PANTHER" id="PTHR10622:SF11">
    <property type="entry name" value="HET-DOMAIN-CONTAINING PROTEIN"/>
    <property type="match status" value="1"/>
</dbReference>
<protein>
    <recommendedName>
        <fullName evidence="1">Heterokaryon incompatibility domain-containing protein</fullName>
    </recommendedName>
</protein>
<evidence type="ECO:0000313" key="3">
    <source>
        <dbReference type="Proteomes" id="UP001172101"/>
    </source>
</evidence>
<feature type="domain" description="Heterokaryon incompatibility" evidence="1">
    <location>
        <begin position="25"/>
        <end position="95"/>
    </location>
</feature>
<dbReference type="RefSeq" id="XP_060303606.1">
    <property type="nucleotide sequence ID" value="XM_060444715.1"/>
</dbReference>
<organism evidence="2 3">
    <name type="scientific">Lasiosphaeria miniovina</name>
    <dbReference type="NCBI Taxonomy" id="1954250"/>
    <lineage>
        <taxon>Eukaryota</taxon>
        <taxon>Fungi</taxon>
        <taxon>Dikarya</taxon>
        <taxon>Ascomycota</taxon>
        <taxon>Pezizomycotina</taxon>
        <taxon>Sordariomycetes</taxon>
        <taxon>Sordariomycetidae</taxon>
        <taxon>Sordariales</taxon>
        <taxon>Lasiosphaeriaceae</taxon>
        <taxon>Lasiosphaeria</taxon>
    </lineage>
</organism>
<evidence type="ECO:0000313" key="2">
    <source>
        <dbReference type="EMBL" id="KAK0734729.1"/>
    </source>
</evidence>
<dbReference type="EMBL" id="JAUIRO010000001">
    <property type="protein sequence ID" value="KAK0734729.1"/>
    <property type="molecule type" value="Genomic_DNA"/>
</dbReference>
<reference evidence="2" key="1">
    <citation type="submission" date="2023-06" db="EMBL/GenBank/DDBJ databases">
        <title>Genome-scale phylogeny and comparative genomics of the fungal order Sordariales.</title>
        <authorList>
            <consortium name="Lawrence Berkeley National Laboratory"/>
            <person name="Hensen N."/>
            <person name="Bonometti L."/>
            <person name="Westerberg I."/>
            <person name="Brannstrom I.O."/>
            <person name="Guillou S."/>
            <person name="Cros-Aarteil S."/>
            <person name="Calhoun S."/>
            <person name="Haridas S."/>
            <person name="Kuo A."/>
            <person name="Mondo S."/>
            <person name="Pangilinan J."/>
            <person name="Riley R."/>
            <person name="LaButti K."/>
            <person name="Andreopoulos B."/>
            <person name="Lipzen A."/>
            <person name="Chen C."/>
            <person name="Yanf M."/>
            <person name="Daum C."/>
            <person name="Ng V."/>
            <person name="Clum A."/>
            <person name="Steindorff A."/>
            <person name="Ohm R."/>
            <person name="Martin F."/>
            <person name="Silar P."/>
            <person name="Natvig D."/>
            <person name="Lalanne C."/>
            <person name="Gautier V."/>
            <person name="Ament-velasquez S.L."/>
            <person name="Kruys A."/>
            <person name="Hutchinson M.I."/>
            <person name="Powell A.J."/>
            <person name="Barry K."/>
            <person name="Miller A.N."/>
            <person name="Grigoriev I.V."/>
            <person name="Debuchy R."/>
            <person name="Gladieux P."/>
            <person name="Thoren M.H."/>
            <person name="Johannesson H."/>
        </authorList>
    </citation>
    <scope>NUCLEOTIDE SEQUENCE</scope>
    <source>
        <strain evidence="2">SMH2392-1A</strain>
    </source>
</reference>
<dbReference type="GeneID" id="85327985"/>
<dbReference type="Proteomes" id="UP001172101">
    <property type="component" value="Unassembled WGS sequence"/>
</dbReference>
<gene>
    <name evidence="2" type="ORF">B0T26DRAFT_746600</name>
</gene>